<dbReference type="OrthoDB" id="411017at2759"/>
<proteinExistence type="predicted"/>
<keyword evidence="2" id="KW-0472">Membrane</keyword>
<evidence type="ECO:0008006" key="7">
    <source>
        <dbReference type="Google" id="ProtNLM"/>
    </source>
</evidence>
<keyword evidence="6" id="KW-1185">Reference proteome</keyword>
<evidence type="ECO:0000256" key="3">
    <source>
        <dbReference type="ARBA" id="ARBA00023140"/>
    </source>
</evidence>
<keyword evidence="1" id="KW-0962">Peroxisome biogenesis</keyword>
<dbReference type="GO" id="GO:0016559">
    <property type="term" value="P:peroxisome fission"/>
    <property type="evidence" value="ECO:0007669"/>
    <property type="project" value="InterPro"/>
</dbReference>
<evidence type="ECO:0000313" key="6">
    <source>
        <dbReference type="Proteomes" id="UP000794436"/>
    </source>
</evidence>
<comment type="subcellular location">
    <subcellularLocation>
        <location evidence="4">Peroxisome membrane</location>
    </subcellularLocation>
</comment>
<gene>
    <name evidence="5" type="ORF">Poli38472_004600</name>
</gene>
<reference evidence="5" key="1">
    <citation type="submission" date="2019-03" db="EMBL/GenBank/DDBJ databases">
        <title>Long read genome sequence of the mycoparasitic Pythium oligandrum ATCC 38472 isolated from sugarbeet rhizosphere.</title>
        <authorList>
            <person name="Gaulin E."/>
        </authorList>
    </citation>
    <scope>NUCLEOTIDE SEQUENCE</scope>
    <source>
        <strain evidence="5">ATCC 38472_TT</strain>
    </source>
</reference>
<dbReference type="InterPro" id="IPR008733">
    <property type="entry name" value="PEX11"/>
</dbReference>
<comment type="caution">
    <text evidence="5">The sequence shown here is derived from an EMBL/GenBank/DDBJ whole genome shotgun (WGS) entry which is preliminary data.</text>
</comment>
<keyword evidence="3" id="KW-0576">Peroxisome</keyword>
<dbReference type="Pfam" id="PF05648">
    <property type="entry name" value="PEX11"/>
    <property type="match status" value="1"/>
</dbReference>
<dbReference type="PANTHER" id="PTHR12652:SF50">
    <property type="entry name" value="PEROXIN 11"/>
    <property type="match status" value="1"/>
</dbReference>
<dbReference type="AlphaFoldDB" id="A0A8K1CAS1"/>
<sequence length="261" mass="29395">MQVKAPFTSDTAIKVAFSLEGRDKINKIVQYGTRALAFYILSVDPKSDVGKRFSELYKVMQQARKGFRLGKSATFYKKAIQAMDNKTLSPYHKYLQLLQNWGMVGFFVYDNMVFFSKAKFIAFDADEAAKRGGVLWFFANIAGFLLAMDKLNADVEKEKCILDVLKTEEDPARVESLRSQLEHLQHDRFTKFLSVVKVTCDLVVSSNTSGIRLPERIWGNKLHDGIIGSVGCVSAAIVLYNTWPSVAKDVPAQDDDKKQQA</sequence>
<evidence type="ECO:0000256" key="4">
    <source>
        <dbReference type="ARBA" id="ARBA00046271"/>
    </source>
</evidence>
<dbReference type="EMBL" id="SPLM01000109">
    <property type="protein sequence ID" value="TMW59531.1"/>
    <property type="molecule type" value="Genomic_DNA"/>
</dbReference>
<protein>
    <recommendedName>
        <fullName evidence="7">Peroxisomal biogenesis factor 11</fullName>
    </recommendedName>
</protein>
<dbReference type="Proteomes" id="UP000794436">
    <property type="component" value="Unassembled WGS sequence"/>
</dbReference>
<evidence type="ECO:0000256" key="2">
    <source>
        <dbReference type="ARBA" id="ARBA00023136"/>
    </source>
</evidence>
<organism evidence="5 6">
    <name type="scientific">Pythium oligandrum</name>
    <name type="common">Mycoparasitic fungus</name>
    <dbReference type="NCBI Taxonomy" id="41045"/>
    <lineage>
        <taxon>Eukaryota</taxon>
        <taxon>Sar</taxon>
        <taxon>Stramenopiles</taxon>
        <taxon>Oomycota</taxon>
        <taxon>Peronosporomycetes</taxon>
        <taxon>Pythiales</taxon>
        <taxon>Pythiaceae</taxon>
        <taxon>Pythium</taxon>
    </lineage>
</organism>
<dbReference type="GO" id="GO:0005778">
    <property type="term" value="C:peroxisomal membrane"/>
    <property type="evidence" value="ECO:0007669"/>
    <property type="project" value="UniProtKB-SubCell"/>
</dbReference>
<evidence type="ECO:0000313" key="5">
    <source>
        <dbReference type="EMBL" id="TMW59531.1"/>
    </source>
</evidence>
<name>A0A8K1CAS1_PYTOL</name>
<evidence type="ECO:0000256" key="1">
    <source>
        <dbReference type="ARBA" id="ARBA00022593"/>
    </source>
</evidence>
<accession>A0A8K1CAS1</accession>
<dbReference type="PANTHER" id="PTHR12652">
    <property type="entry name" value="PEROXISOMAL BIOGENESIS FACTOR 11"/>
    <property type="match status" value="1"/>
</dbReference>